<organism evidence="1 2">
    <name type="scientific">Flavilitoribacter nigricans (strain ATCC 23147 / DSM 23189 / NBRC 102662 / NCIMB 1420 / SS-2)</name>
    <name type="common">Lewinella nigricans</name>
    <dbReference type="NCBI Taxonomy" id="1122177"/>
    <lineage>
        <taxon>Bacteria</taxon>
        <taxon>Pseudomonadati</taxon>
        <taxon>Bacteroidota</taxon>
        <taxon>Saprospiria</taxon>
        <taxon>Saprospirales</taxon>
        <taxon>Lewinellaceae</taxon>
        <taxon>Flavilitoribacter</taxon>
    </lineage>
</organism>
<comment type="caution">
    <text evidence="1">The sequence shown here is derived from an EMBL/GenBank/DDBJ whole genome shotgun (WGS) entry which is preliminary data.</text>
</comment>
<accession>A0A2D0MWJ4</accession>
<reference evidence="1 2" key="1">
    <citation type="submission" date="2017-10" db="EMBL/GenBank/DDBJ databases">
        <title>The draft genome sequence of Lewinella nigricans NBRC 102662.</title>
        <authorList>
            <person name="Wang K."/>
        </authorList>
    </citation>
    <scope>NUCLEOTIDE SEQUENCE [LARGE SCALE GENOMIC DNA]</scope>
    <source>
        <strain evidence="1 2">NBRC 102662</strain>
    </source>
</reference>
<dbReference type="RefSeq" id="WP_099155956.1">
    <property type="nucleotide sequence ID" value="NZ_PDUD01000089.1"/>
</dbReference>
<proteinExistence type="predicted"/>
<dbReference type="SUPFAM" id="SSF69279">
    <property type="entry name" value="Phage tail proteins"/>
    <property type="match status" value="1"/>
</dbReference>
<dbReference type="Proteomes" id="UP000223913">
    <property type="component" value="Unassembled WGS sequence"/>
</dbReference>
<name>A0A2D0MWJ4_FLAN2</name>
<dbReference type="OrthoDB" id="1065075at2"/>
<evidence type="ECO:0008006" key="3">
    <source>
        <dbReference type="Google" id="ProtNLM"/>
    </source>
</evidence>
<evidence type="ECO:0000313" key="2">
    <source>
        <dbReference type="Proteomes" id="UP000223913"/>
    </source>
</evidence>
<sequence>MRQISGTISIGKFEFEFAHEIRIRSSWKHLTDTASIALPRALKWKDQYLKDEIKKGDQVRIELGYDFEDQLEFSGYVSEVKSGVPTLIECEDEMWTLKQSNITKTYRSVKLQQLLQDIIPENIKFNAVQADLGPFRINKVSPAKVLDEIKKKYGIVSFFRAGVLVVGFPYSQVERDNYEYQFEKDIISDRLLYKKQDDIKVTVRAVSMLPGGKTITEKVGDPDGELHSLHFYNLSQSQLVKSAKEEMARLRFEGYRGGFNTFGIPHVKHSDQVTLKSYEYPERDGSYLVDEIDVYWGVNGYRRSIVLGPKSA</sequence>
<keyword evidence="2" id="KW-1185">Reference proteome</keyword>
<dbReference type="EMBL" id="PDUD01000089">
    <property type="protein sequence ID" value="PHN00634.1"/>
    <property type="molecule type" value="Genomic_DNA"/>
</dbReference>
<protein>
    <recommendedName>
        <fullName evidence="3">Phage late control D family protein</fullName>
    </recommendedName>
</protein>
<dbReference type="AlphaFoldDB" id="A0A2D0MWJ4"/>
<evidence type="ECO:0000313" key="1">
    <source>
        <dbReference type="EMBL" id="PHN00634.1"/>
    </source>
</evidence>
<gene>
    <name evidence="1" type="ORF">CRP01_41235</name>
</gene>